<dbReference type="InterPro" id="IPR046667">
    <property type="entry name" value="DUF6537"/>
</dbReference>
<dbReference type="Proteomes" id="UP000246569">
    <property type="component" value="Unassembled WGS sequence"/>
</dbReference>
<dbReference type="Pfam" id="PF01558">
    <property type="entry name" value="POR"/>
    <property type="match status" value="1"/>
</dbReference>
<sequence length="1150" mass="126253">MNLAHVSLDDKYALDSGRVYLTGTQALVRLLLMQRARDRAHGLNTAGFVSGYRGSPLGGLDQALWNARRFLDAAQIRFQPGLNEDLAATAVWGSQQVGLFPGAQYDGVFGLWYGKGPGVDRSGDVFKHGNLFGTARHGGVLVIAGDDHASKSSTLPHQSEYAFMDAMMPVLNPAGVQEILDLGVFGWELSRYSGAWVALKTIAETVDSSASVQVDPLRVQIVQPEDFEFPTEGVHGRWPTRPLEQEFIHQKYRLYAALAFARANRLDRIVIDSAEPRFGIVTTGKSYLDVMQALEDLGIDEREAGLIGLRVYKVGMSWPLERDGVRAFAQGLEEVLVVEEKRAVIENQFKEQLYNWREDVRPRVIGKFDENRRWILPSTGELTPAQIARVIAERIARFHTSERIQRRLAFLEAKEAALAQPRELIERVPHFCSGCPHNSSTRVPAGSRALAGIGCHYMVTWMDRATDTFTQMGGEGVTWIGQAPFTSTPHVFQNLGDGTYFHSGLLAIRAAIAAKVNITYKILYNDAVAMTGGQHVDGTLTVPQITHQLYGEGVRRIAVVSDAPEQFSVRAAFAEGCTFHHRDELDAVQQELRALPGTTVIVYVQTCAAEKRRRRKRGVMIDPPRRAFINSAVCEGCGDCGEQSNCLSVVPQETPFGRKRMIDQSSCNKDFSCVKGFCPSFVTVHGGRLRKGRTAAGAEWTQSLPEPVLPACQAPYGIVITGVGGTGVVTIGALLGMAAHLEGKGVSVLDMTGLAQKYGAVVSHVRIAERPEAIHAVRIAAGGARLLLGCDLVVAAGAEALSKLDAEISQALVNSHESMTAGFLHNPDLSFPAGGMRQSIEAACGQAEFIDATDIATALLGDSIAANLFMLGFAWQRGLIPLSAAAIERAIELNGAAVEANQAAFLWGRRAAVDRGAVERLARPAQVVELQRPQTLDELIACHAEHLSAYQDAAWAARYRRVVERVRRAEAAFGSERLSRNVARSLGKLMAYKDEYEVARLFSDGRFAAQLAATFEGDYRLEFHLAPPLWAPRDPLSGLPRKRRYGAWLMTAFGLLARFKRLRGTRFDPFGWTAERRGERQLIDDYETLLDELLRSLDRDNLALACELAALPLQIRGYGHVRAAQLATARAREAELLQRWRQPLPAHRAA</sequence>
<dbReference type="CDD" id="cd07034">
    <property type="entry name" value="TPP_PYR_PFOR_IOR-alpha_like"/>
    <property type="match status" value="1"/>
</dbReference>
<organism evidence="4 5">
    <name type="scientific">Plasticicumulans acidivorans</name>
    <dbReference type="NCBI Taxonomy" id="886464"/>
    <lineage>
        <taxon>Bacteria</taxon>
        <taxon>Pseudomonadati</taxon>
        <taxon>Pseudomonadota</taxon>
        <taxon>Gammaproteobacteria</taxon>
        <taxon>Candidatus Competibacteraceae</taxon>
        <taxon>Plasticicumulans</taxon>
    </lineage>
</organism>
<dbReference type="NCBIfam" id="NF009589">
    <property type="entry name" value="PRK13030.1"/>
    <property type="match status" value="1"/>
</dbReference>
<dbReference type="InterPro" id="IPR019752">
    <property type="entry name" value="Pyrv/ketoisovalerate_OxRed_cat"/>
</dbReference>
<accession>A0A317MZH0</accession>
<dbReference type="InterPro" id="IPR002869">
    <property type="entry name" value="Pyrv_flavodox_OxRed_cen"/>
</dbReference>
<dbReference type="RefSeq" id="WP_110016718.1">
    <property type="nucleotide sequence ID" value="NZ_QGTJ01000001.1"/>
</dbReference>
<dbReference type="AlphaFoldDB" id="A0A317MZH0"/>
<dbReference type="OrthoDB" id="9803617at2"/>
<evidence type="ECO:0000313" key="4">
    <source>
        <dbReference type="EMBL" id="PWV65721.1"/>
    </source>
</evidence>
<evidence type="ECO:0000256" key="1">
    <source>
        <dbReference type="ARBA" id="ARBA00023002"/>
    </source>
</evidence>
<dbReference type="InterPro" id="IPR051457">
    <property type="entry name" value="2-oxoacid:Fd_oxidoreductase"/>
</dbReference>
<dbReference type="GO" id="GO:0016903">
    <property type="term" value="F:oxidoreductase activity, acting on the aldehyde or oxo group of donors"/>
    <property type="evidence" value="ECO:0007669"/>
    <property type="project" value="InterPro"/>
</dbReference>
<dbReference type="InterPro" id="IPR029061">
    <property type="entry name" value="THDP-binding"/>
</dbReference>
<dbReference type="InterPro" id="IPR002880">
    <property type="entry name" value="Pyrv_Fd/Flavodoxin_OxRdtase_N"/>
</dbReference>
<dbReference type="SUPFAM" id="SSF53323">
    <property type="entry name" value="Pyruvate-ferredoxin oxidoreductase, PFOR, domain III"/>
    <property type="match status" value="1"/>
</dbReference>
<dbReference type="InterPro" id="IPR009014">
    <property type="entry name" value="Transketo_C/PFOR_II"/>
</dbReference>
<evidence type="ECO:0000259" key="3">
    <source>
        <dbReference type="Pfam" id="PF20169"/>
    </source>
</evidence>
<protein>
    <submittedName>
        <fullName evidence="4">Indolepyruvate ferredoxin oxidoreductase</fullName>
    </submittedName>
</protein>
<reference evidence="4 5" key="1">
    <citation type="submission" date="2018-05" db="EMBL/GenBank/DDBJ databases">
        <title>Genomic Encyclopedia of Type Strains, Phase IV (KMG-IV): sequencing the most valuable type-strain genomes for metagenomic binning, comparative biology and taxonomic classification.</title>
        <authorList>
            <person name="Goeker M."/>
        </authorList>
    </citation>
    <scope>NUCLEOTIDE SEQUENCE [LARGE SCALE GENOMIC DNA]</scope>
    <source>
        <strain evidence="4 5">DSM 23606</strain>
    </source>
</reference>
<dbReference type="EMBL" id="QGTJ01000001">
    <property type="protein sequence ID" value="PWV65721.1"/>
    <property type="molecule type" value="Genomic_DNA"/>
</dbReference>
<evidence type="ECO:0000259" key="2">
    <source>
        <dbReference type="Pfam" id="PF01558"/>
    </source>
</evidence>
<comment type="caution">
    <text evidence="4">The sequence shown here is derived from an EMBL/GenBank/DDBJ whole genome shotgun (WGS) entry which is preliminary data.</text>
</comment>
<dbReference type="Pfam" id="PF20169">
    <property type="entry name" value="DUF6537"/>
    <property type="match status" value="1"/>
</dbReference>
<proteinExistence type="predicted"/>
<dbReference type="Gene3D" id="3.40.920.10">
    <property type="entry name" value="Pyruvate-ferredoxin oxidoreductase, PFOR, domain III"/>
    <property type="match status" value="1"/>
</dbReference>
<dbReference type="PANTHER" id="PTHR48084">
    <property type="entry name" value="2-OXOGLUTARATE OXIDOREDUCTASE SUBUNIT KORB-RELATED"/>
    <property type="match status" value="1"/>
</dbReference>
<keyword evidence="4" id="KW-0670">Pyruvate</keyword>
<dbReference type="Gene3D" id="3.40.50.970">
    <property type="match status" value="2"/>
</dbReference>
<dbReference type="PANTHER" id="PTHR48084:SF3">
    <property type="entry name" value="SUBUNIT OF PYRUVATE:FLAVODOXIN OXIDOREDUCTASE"/>
    <property type="match status" value="1"/>
</dbReference>
<dbReference type="NCBIfam" id="NF009588">
    <property type="entry name" value="PRK13029.1"/>
    <property type="match status" value="1"/>
</dbReference>
<dbReference type="SUPFAM" id="SSF52922">
    <property type="entry name" value="TK C-terminal domain-like"/>
    <property type="match status" value="1"/>
</dbReference>
<gene>
    <name evidence="4" type="ORF">C7443_101206</name>
</gene>
<name>A0A317MZH0_9GAMM</name>
<keyword evidence="5" id="KW-1185">Reference proteome</keyword>
<evidence type="ECO:0000313" key="5">
    <source>
        <dbReference type="Proteomes" id="UP000246569"/>
    </source>
</evidence>
<dbReference type="SUPFAM" id="SSF52518">
    <property type="entry name" value="Thiamin diphosphate-binding fold (THDP-binding)"/>
    <property type="match status" value="2"/>
</dbReference>
<feature type="domain" description="Pyruvate/ketoisovalerate oxidoreductase catalytic" evidence="2">
    <location>
        <begin position="724"/>
        <end position="908"/>
    </location>
</feature>
<feature type="domain" description="DUF6537" evidence="3">
    <location>
        <begin position="936"/>
        <end position="1134"/>
    </location>
</feature>
<keyword evidence="1" id="KW-0560">Oxidoreductase</keyword>